<dbReference type="Proteomes" id="UP000784294">
    <property type="component" value="Unassembled WGS sequence"/>
</dbReference>
<sequence>MLCEITTYDGTNQAGVTLVLRTGLQNCQQRTGLKRESEQSNALMEPAILSFSGFKRRSAAYEGAKLRNEPIKAAHEIHTDSWVNNACLDELFGQLV</sequence>
<protein>
    <submittedName>
        <fullName evidence="1">Uncharacterized protein</fullName>
    </submittedName>
</protein>
<evidence type="ECO:0000313" key="1">
    <source>
        <dbReference type="EMBL" id="VEL33208.1"/>
    </source>
</evidence>
<organism evidence="1 2">
    <name type="scientific">Protopolystoma xenopodis</name>
    <dbReference type="NCBI Taxonomy" id="117903"/>
    <lineage>
        <taxon>Eukaryota</taxon>
        <taxon>Metazoa</taxon>
        <taxon>Spiralia</taxon>
        <taxon>Lophotrochozoa</taxon>
        <taxon>Platyhelminthes</taxon>
        <taxon>Monogenea</taxon>
        <taxon>Polyopisthocotylea</taxon>
        <taxon>Polystomatidea</taxon>
        <taxon>Polystomatidae</taxon>
        <taxon>Protopolystoma</taxon>
    </lineage>
</organism>
<reference evidence="1" key="1">
    <citation type="submission" date="2018-11" db="EMBL/GenBank/DDBJ databases">
        <authorList>
            <consortium name="Pathogen Informatics"/>
        </authorList>
    </citation>
    <scope>NUCLEOTIDE SEQUENCE</scope>
</reference>
<accession>A0A3S5BPF0</accession>
<comment type="caution">
    <text evidence="1">The sequence shown here is derived from an EMBL/GenBank/DDBJ whole genome shotgun (WGS) entry which is preliminary data.</text>
</comment>
<dbReference type="EMBL" id="CAAALY010245363">
    <property type="protein sequence ID" value="VEL33208.1"/>
    <property type="molecule type" value="Genomic_DNA"/>
</dbReference>
<gene>
    <name evidence="1" type="ORF">PXEA_LOCUS26648</name>
</gene>
<dbReference type="AlphaFoldDB" id="A0A3S5BPF0"/>
<name>A0A3S5BPF0_9PLAT</name>
<evidence type="ECO:0000313" key="2">
    <source>
        <dbReference type="Proteomes" id="UP000784294"/>
    </source>
</evidence>
<proteinExistence type="predicted"/>
<keyword evidence="2" id="KW-1185">Reference proteome</keyword>